<organism evidence="5 6">
    <name type="scientific">Sphaerochaeta associata</name>
    <dbReference type="NCBI Taxonomy" id="1129264"/>
    <lineage>
        <taxon>Bacteria</taxon>
        <taxon>Pseudomonadati</taxon>
        <taxon>Spirochaetota</taxon>
        <taxon>Spirochaetia</taxon>
        <taxon>Spirochaetales</taxon>
        <taxon>Sphaerochaetaceae</taxon>
        <taxon>Sphaerochaeta</taxon>
    </lineage>
</organism>
<dbReference type="Pfam" id="PF00356">
    <property type="entry name" value="LacI"/>
    <property type="match status" value="1"/>
</dbReference>
<dbReference type="PANTHER" id="PTHR30146:SF109">
    <property type="entry name" value="HTH-TYPE TRANSCRIPTIONAL REGULATOR GALS"/>
    <property type="match status" value="1"/>
</dbReference>
<dbReference type="EMBL" id="CP094929">
    <property type="protein sequence ID" value="UOM50518.1"/>
    <property type="molecule type" value="Genomic_DNA"/>
</dbReference>
<dbReference type="CDD" id="cd01392">
    <property type="entry name" value="HTH_LacI"/>
    <property type="match status" value="1"/>
</dbReference>
<keyword evidence="2" id="KW-0238">DNA-binding</keyword>
<dbReference type="InterPro" id="IPR028082">
    <property type="entry name" value="Peripla_BP_I"/>
</dbReference>
<accession>A0ABY4DAM3</accession>
<protein>
    <submittedName>
        <fullName evidence="5">LacI family transcriptional regulator</fullName>
    </submittedName>
</protein>
<dbReference type="PRINTS" id="PR00036">
    <property type="entry name" value="HTHLACI"/>
</dbReference>
<dbReference type="Pfam" id="PF00532">
    <property type="entry name" value="Peripla_BP_1"/>
    <property type="match status" value="1"/>
</dbReference>
<feature type="domain" description="HTH lacI-type" evidence="4">
    <location>
        <begin position="7"/>
        <end position="61"/>
    </location>
</feature>
<dbReference type="Gene3D" id="1.10.260.40">
    <property type="entry name" value="lambda repressor-like DNA-binding domains"/>
    <property type="match status" value="1"/>
</dbReference>
<dbReference type="InterPro" id="IPR010982">
    <property type="entry name" value="Lambda_DNA-bd_dom_sf"/>
</dbReference>
<dbReference type="SUPFAM" id="SSF53822">
    <property type="entry name" value="Periplasmic binding protein-like I"/>
    <property type="match status" value="1"/>
</dbReference>
<keyword evidence="6" id="KW-1185">Reference proteome</keyword>
<name>A0ABY4DAM3_9SPIR</name>
<evidence type="ECO:0000313" key="5">
    <source>
        <dbReference type="EMBL" id="UOM50518.1"/>
    </source>
</evidence>
<dbReference type="PROSITE" id="PS50932">
    <property type="entry name" value="HTH_LACI_2"/>
    <property type="match status" value="1"/>
</dbReference>
<dbReference type="PANTHER" id="PTHR30146">
    <property type="entry name" value="LACI-RELATED TRANSCRIPTIONAL REPRESSOR"/>
    <property type="match status" value="1"/>
</dbReference>
<keyword evidence="3" id="KW-0804">Transcription</keyword>
<gene>
    <name evidence="5" type="ORF">MUG09_13225</name>
</gene>
<keyword evidence="1" id="KW-0805">Transcription regulation</keyword>
<dbReference type="InterPro" id="IPR000843">
    <property type="entry name" value="HTH_LacI"/>
</dbReference>
<evidence type="ECO:0000256" key="2">
    <source>
        <dbReference type="ARBA" id="ARBA00023125"/>
    </source>
</evidence>
<dbReference type="Proteomes" id="UP000829708">
    <property type="component" value="Chromosome"/>
</dbReference>
<dbReference type="Gene3D" id="3.40.50.2300">
    <property type="match status" value="2"/>
</dbReference>
<dbReference type="InterPro" id="IPR001761">
    <property type="entry name" value="Peripla_BP/Lac1_sug-bd_dom"/>
</dbReference>
<evidence type="ECO:0000256" key="3">
    <source>
        <dbReference type="ARBA" id="ARBA00023163"/>
    </source>
</evidence>
<reference evidence="6" key="1">
    <citation type="journal article" date="2024" name="J Bioinform Genom">
        <title>Complete genome sequence of the type strain bacterium Sphaerochaeta associata GLS2t (VKM B-2742)t.</title>
        <authorList>
            <person name="Troshina O.Y."/>
            <person name="Tepeeva A.N."/>
            <person name="Arzamasceva V.O."/>
            <person name="Whitman W.B."/>
            <person name="Varghese N."/>
            <person name="Shapiro N."/>
            <person name="Woyke T."/>
            <person name="Kripides N.C."/>
            <person name="Vasilenko O.V."/>
        </authorList>
    </citation>
    <scope>NUCLEOTIDE SEQUENCE [LARGE SCALE GENOMIC DNA]</scope>
    <source>
        <strain evidence="6">GLS2T</strain>
    </source>
</reference>
<proteinExistence type="predicted"/>
<evidence type="ECO:0000256" key="1">
    <source>
        <dbReference type="ARBA" id="ARBA00023015"/>
    </source>
</evidence>
<dbReference type="SUPFAM" id="SSF47413">
    <property type="entry name" value="lambda repressor-like DNA-binding domains"/>
    <property type="match status" value="1"/>
</dbReference>
<dbReference type="SMART" id="SM00354">
    <property type="entry name" value="HTH_LACI"/>
    <property type="match status" value="1"/>
</dbReference>
<dbReference type="PROSITE" id="PS00356">
    <property type="entry name" value="HTH_LACI_1"/>
    <property type="match status" value="1"/>
</dbReference>
<dbReference type="RefSeq" id="WP_244771906.1">
    <property type="nucleotide sequence ID" value="NZ_CP094929.1"/>
</dbReference>
<dbReference type="CDD" id="cd06267">
    <property type="entry name" value="PBP1_LacI_sugar_binding-like"/>
    <property type="match status" value="1"/>
</dbReference>
<sequence>MDSNIPVTIKDVARLAGVSIATVSRALNESDVVKDQTRKAVLEAVEKLGYNRNEVARSLKFRQTRTIGIIAPELSNIFFMEVVEALERCLAPKGYSMIITSSYDSVEEEKRKLQILIERNVDGMVVMPSGSEGEHFLSKALSNIPLVLVDRRIKGLKVDSVETDNRFGVHKMIQALNNEGFSRIGFIGGDPDIHTAGERLHGYLEAMAEHNLPVEDRFVLHQGAMTQLNGREQLKKALSESDHPDAFFIANDSMHLGATIHAIENVQEQELKKLVFASFDYLSYAPLLKLCHYAVSQQFEQIGEEVAALLLKRLGGDWEDFPKHVMLRPEIKVIKANGGVPFEQGEQGLMENQADEGNTADLCSYF</sequence>
<evidence type="ECO:0000259" key="4">
    <source>
        <dbReference type="PROSITE" id="PS50932"/>
    </source>
</evidence>
<evidence type="ECO:0000313" key="6">
    <source>
        <dbReference type="Proteomes" id="UP000829708"/>
    </source>
</evidence>